<feature type="transmembrane region" description="Helical" evidence="16">
    <location>
        <begin position="21"/>
        <end position="42"/>
    </location>
</feature>
<evidence type="ECO:0000256" key="14">
    <source>
        <dbReference type="ARBA" id="ARBA00031019"/>
    </source>
</evidence>
<evidence type="ECO:0000256" key="5">
    <source>
        <dbReference type="ARBA" id="ARBA00022448"/>
    </source>
</evidence>
<dbReference type="PANTHER" id="PTHR11435:SF1">
    <property type="entry name" value="NADH-UBIQUINONE OXIDOREDUCTASE CHAIN 6"/>
    <property type="match status" value="1"/>
</dbReference>
<gene>
    <name evidence="17" type="primary">ND6</name>
</gene>
<organism evidence="17">
    <name type="scientific">Rhynocoris incertis</name>
    <dbReference type="NCBI Taxonomy" id="488303"/>
    <lineage>
        <taxon>Eukaryota</taxon>
        <taxon>Metazoa</taxon>
        <taxon>Ecdysozoa</taxon>
        <taxon>Arthropoda</taxon>
        <taxon>Hexapoda</taxon>
        <taxon>Insecta</taxon>
        <taxon>Pterygota</taxon>
        <taxon>Neoptera</taxon>
        <taxon>Paraneoptera</taxon>
        <taxon>Hemiptera</taxon>
        <taxon>Heteroptera</taxon>
        <taxon>Panheteroptera</taxon>
        <taxon>Cimicomorpha</taxon>
        <taxon>Reduviidae</taxon>
        <taxon>Harpactorinae</taxon>
        <taxon>Harpactorini</taxon>
        <taxon>Rhynocoris</taxon>
    </lineage>
</organism>
<dbReference type="EC" id="7.1.1.2" evidence="3"/>
<dbReference type="GO" id="GO:0031966">
    <property type="term" value="C:mitochondrial membrane"/>
    <property type="evidence" value="ECO:0007669"/>
    <property type="project" value="UniProtKB-SubCell"/>
</dbReference>
<geneLocation type="mitochondrion" evidence="17"/>
<comment type="subcellular location">
    <subcellularLocation>
        <location evidence="1">Mitochondrion membrane</location>
        <topology evidence="1">Multi-pass membrane protein</topology>
    </subcellularLocation>
</comment>
<keyword evidence="10 16" id="KW-1133">Transmembrane helix</keyword>
<feature type="transmembrane region" description="Helical" evidence="16">
    <location>
        <begin position="48"/>
        <end position="71"/>
    </location>
</feature>
<evidence type="ECO:0000256" key="3">
    <source>
        <dbReference type="ARBA" id="ARBA00012944"/>
    </source>
</evidence>
<evidence type="ECO:0000256" key="2">
    <source>
        <dbReference type="ARBA" id="ARBA00005698"/>
    </source>
</evidence>
<comment type="catalytic activity">
    <reaction evidence="15">
        <text>a ubiquinone + NADH + 5 H(+)(in) = a ubiquinol + NAD(+) + 4 H(+)(out)</text>
        <dbReference type="Rhea" id="RHEA:29091"/>
        <dbReference type="Rhea" id="RHEA-COMP:9565"/>
        <dbReference type="Rhea" id="RHEA-COMP:9566"/>
        <dbReference type="ChEBI" id="CHEBI:15378"/>
        <dbReference type="ChEBI" id="CHEBI:16389"/>
        <dbReference type="ChEBI" id="CHEBI:17976"/>
        <dbReference type="ChEBI" id="CHEBI:57540"/>
        <dbReference type="ChEBI" id="CHEBI:57945"/>
        <dbReference type="EC" id="7.1.1.2"/>
    </reaction>
</comment>
<evidence type="ECO:0000256" key="1">
    <source>
        <dbReference type="ARBA" id="ARBA00004225"/>
    </source>
</evidence>
<feature type="transmembrane region" description="Helical" evidence="16">
    <location>
        <begin position="134"/>
        <end position="155"/>
    </location>
</feature>
<keyword evidence="11" id="KW-0520">NAD</keyword>
<proteinExistence type="inferred from homology"/>
<dbReference type="AlphaFoldDB" id="A0A343W914"/>
<evidence type="ECO:0000256" key="12">
    <source>
        <dbReference type="ARBA" id="ARBA00023128"/>
    </source>
</evidence>
<evidence type="ECO:0000256" key="9">
    <source>
        <dbReference type="ARBA" id="ARBA00022982"/>
    </source>
</evidence>
<keyword evidence="6" id="KW-0679">Respiratory chain</keyword>
<evidence type="ECO:0000256" key="13">
    <source>
        <dbReference type="ARBA" id="ARBA00023136"/>
    </source>
</evidence>
<dbReference type="RefSeq" id="YP_009485718.1">
    <property type="nucleotide sequence ID" value="NC_037743.1"/>
</dbReference>
<accession>A0A343W914</accession>
<name>A0A343W914_9HEMI</name>
<evidence type="ECO:0000256" key="10">
    <source>
        <dbReference type="ARBA" id="ARBA00022989"/>
    </source>
</evidence>
<keyword evidence="12 17" id="KW-0496">Mitochondrion</keyword>
<evidence type="ECO:0000256" key="16">
    <source>
        <dbReference type="SAM" id="Phobius"/>
    </source>
</evidence>
<evidence type="ECO:0000256" key="15">
    <source>
        <dbReference type="ARBA" id="ARBA00049551"/>
    </source>
</evidence>
<protein>
    <recommendedName>
        <fullName evidence="4">NADH-ubiquinone oxidoreductase chain 6</fullName>
        <ecNumber evidence="3">7.1.1.2</ecNumber>
    </recommendedName>
    <alternativeName>
        <fullName evidence="14">NADH dehydrogenase subunit 6</fullName>
    </alternativeName>
</protein>
<feature type="transmembrane region" description="Helical" evidence="16">
    <location>
        <begin position="83"/>
        <end position="101"/>
    </location>
</feature>
<evidence type="ECO:0000256" key="6">
    <source>
        <dbReference type="ARBA" id="ARBA00022660"/>
    </source>
</evidence>
<evidence type="ECO:0000256" key="11">
    <source>
        <dbReference type="ARBA" id="ARBA00023027"/>
    </source>
</evidence>
<dbReference type="EMBL" id="KY069966">
    <property type="protein sequence ID" value="AVZ00854.1"/>
    <property type="molecule type" value="Genomic_DNA"/>
</dbReference>
<comment type="similarity">
    <text evidence="2">Belongs to the complex I subunit 6 family.</text>
</comment>
<evidence type="ECO:0000313" key="17">
    <source>
        <dbReference type="EMBL" id="AVZ00854.1"/>
    </source>
</evidence>
<reference evidence="17" key="1">
    <citation type="thesis" date="2017" institute="China Agricultural University">
        <title>Studies on the comparative mitochondrial genomics and phylogeny of Heteroptera (Insecta: Hemiptera).</title>
        <authorList>
            <person name="Jiang P."/>
        </authorList>
    </citation>
    <scope>NUCLEOTIDE SEQUENCE</scope>
</reference>
<keyword evidence="8" id="KW-1278">Translocase</keyword>
<dbReference type="PANTHER" id="PTHR11435">
    <property type="entry name" value="NADH UBIQUINONE OXIDOREDUCTASE SUBUNIT ND6"/>
    <property type="match status" value="1"/>
</dbReference>
<keyword evidence="7 16" id="KW-0812">Transmembrane</keyword>
<keyword evidence="13 16" id="KW-0472">Membrane</keyword>
<dbReference type="GO" id="GO:0008137">
    <property type="term" value="F:NADH dehydrogenase (ubiquinone) activity"/>
    <property type="evidence" value="ECO:0007669"/>
    <property type="project" value="UniProtKB-EC"/>
</dbReference>
<evidence type="ECO:0000256" key="8">
    <source>
        <dbReference type="ARBA" id="ARBA00022967"/>
    </source>
</evidence>
<keyword evidence="9" id="KW-0249">Electron transport</keyword>
<evidence type="ECO:0000256" key="4">
    <source>
        <dbReference type="ARBA" id="ARBA00021095"/>
    </source>
</evidence>
<dbReference type="InterPro" id="IPR050269">
    <property type="entry name" value="ComplexI_Subunit6"/>
</dbReference>
<dbReference type="GeneID" id="36937973"/>
<evidence type="ECO:0000256" key="7">
    <source>
        <dbReference type="ARBA" id="ARBA00022692"/>
    </source>
</evidence>
<dbReference type="CTD" id="4541"/>
<sequence>MLYLFIMMSITISIMFIFLKHPLSMGLALILQTIMISLITGMMINNFWFSYILLITMLSGALVLFIYMASVASNEKFKSSIKMLYFMFSMMVTSLTIAWLLDKGMLYKYDLIKKITMENDQITSLTKMFNLHNMYITITVIAYLFMTMIVISYIVDVFEGPLRMKN</sequence>
<keyword evidence="5" id="KW-0813">Transport</keyword>